<dbReference type="EMBL" id="RRYP01005238">
    <property type="protein sequence ID" value="TNV82209.1"/>
    <property type="molecule type" value="Genomic_DNA"/>
</dbReference>
<keyword evidence="6" id="KW-0560">Oxidoreductase</keyword>
<evidence type="ECO:0000256" key="5">
    <source>
        <dbReference type="ARBA" id="ARBA00022827"/>
    </source>
</evidence>
<keyword evidence="5" id="KW-0274">FAD</keyword>
<evidence type="ECO:0000313" key="10">
    <source>
        <dbReference type="Proteomes" id="UP000785679"/>
    </source>
</evidence>
<keyword evidence="4" id="KW-0285">Flavoprotein</keyword>
<dbReference type="PANTHER" id="PTHR11985:SF15">
    <property type="entry name" value="GLYCEROL-3-PHOSPHATE DEHYDROGENASE, MITOCHONDRIAL"/>
    <property type="match status" value="1"/>
</dbReference>
<comment type="similarity">
    <text evidence="2">Belongs to the FAD-dependent glycerol-3-phosphate dehydrogenase family.</text>
</comment>
<name>A0A8J8NXZ9_HALGN</name>
<comment type="caution">
    <text evidence="9">The sequence shown here is derived from an EMBL/GenBank/DDBJ whole genome shotgun (WGS) entry which is preliminary data.</text>
</comment>
<dbReference type="OrthoDB" id="264015at2759"/>
<reference evidence="9" key="1">
    <citation type="submission" date="2019-06" db="EMBL/GenBank/DDBJ databases">
        <authorList>
            <person name="Zheng W."/>
        </authorList>
    </citation>
    <scope>NUCLEOTIDE SEQUENCE</scope>
    <source>
        <strain evidence="9">QDHG01</strain>
    </source>
</reference>
<dbReference type="InterPro" id="IPR006076">
    <property type="entry name" value="FAD-dep_OxRdtase"/>
</dbReference>
<organism evidence="9 10">
    <name type="scientific">Halteria grandinella</name>
    <dbReference type="NCBI Taxonomy" id="5974"/>
    <lineage>
        <taxon>Eukaryota</taxon>
        <taxon>Sar</taxon>
        <taxon>Alveolata</taxon>
        <taxon>Ciliophora</taxon>
        <taxon>Intramacronucleata</taxon>
        <taxon>Spirotrichea</taxon>
        <taxon>Stichotrichia</taxon>
        <taxon>Sporadotrichida</taxon>
        <taxon>Halteriidae</taxon>
        <taxon>Halteria</taxon>
    </lineage>
</organism>
<dbReference type="GO" id="GO:0004368">
    <property type="term" value="F:glycerol-3-phosphate dehydrogenase (quinone) activity"/>
    <property type="evidence" value="ECO:0007669"/>
    <property type="project" value="UniProtKB-EC"/>
</dbReference>
<evidence type="ECO:0000313" key="9">
    <source>
        <dbReference type="EMBL" id="TNV82209.1"/>
    </source>
</evidence>
<dbReference type="Pfam" id="PF01266">
    <property type="entry name" value="DAO"/>
    <property type="match status" value="1"/>
</dbReference>
<accession>A0A8J8NXZ9</accession>
<evidence type="ECO:0000256" key="3">
    <source>
        <dbReference type="ARBA" id="ARBA00013029"/>
    </source>
</evidence>
<dbReference type="GO" id="GO:0005739">
    <property type="term" value="C:mitochondrion"/>
    <property type="evidence" value="ECO:0007669"/>
    <property type="project" value="TreeGrafter"/>
</dbReference>
<dbReference type="PANTHER" id="PTHR11985">
    <property type="entry name" value="GLYCEROL-3-PHOSPHATE DEHYDROGENASE"/>
    <property type="match status" value="1"/>
</dbReference>
<dbReference type="Gene3D" id="3.30.9.10">
    <property type="entry name" value="D-Amino Acid Oxidase, subunit A, domain 2"/>
    <property type="match status" value="1"/>
</dbReference>
<evidence type="ECO:0000256" key="1">
    <source>
        <dbReference type="ARBA" id="ARBA00001974"/>
    </source>
</evidence>
<feature type="domain" description="Alpha-glycerophosphate oxidase C-terminal" evidence="8">
    <location>
        <begin position="533"/>
        <end position="645"/>
    </location>
</feature>
<dbReference type="SUPFAM" id="SSF51905">
    <property type="entry name" value="FAD/NAD(P)-binding domain"/>
    <property type="match status" value="1"/>
</dbReference>
<evidence type="ECO:0000256" key="2">
    <source>
        <dbReference type="ARBA" id="ARBA00007330"/>
    </source>
</evidence>
<evidence type="ECO:0000256" key="4">
    <source>
        <dbReference type="ARBA" id="ARBA00022630"/>
    </source>
</evidence>
<dbReference type="PRINTS" id="PR01001">
    <property type="entry name" value="FADG3PDH"/>
</dbReference>
<evidence type="ECO:0000256" key="6">
    <source>
        <dbReference type="ARBA" id="ARBA00023002"/>
    </source>
</evidence>
<dbReference type="InterPro" id="IPR031656">
    <property type="entry name" value="DAO_C"/>
</dbReference>
<dbReference type="InterPro" id="IPR038299">
    <property type="entry name" value="DAO_C_sf"/>
</dbReference>
<dbReference type="AlphaFoldDB" id="A0A8J8NXZ9"/>
<keyword evidence="10" id="KW-1185">Reference proteome</keyword>
<gene>
    <name evidence="9" type="ORF">FGO68_gene3999</name>
</gene>
<proteinExistence type="inferred from homology"/>
<comment type="cofactor">
    <cofactor evidence="1">
        <name>FAD</name>
        <dbReference type="ChEBI" id="CHEBI:57692"/>
    </cofactor>
</comment>
<dbReference type="InterPro" id="IPR000447">
    <property type="entry name" value="G3P_DH_FAD-dep"/>
</dbReference>
<dbReference type="Pfam" id="PF16901">
    <property type="entry name" value="DAO_C"/>
    <property type="match status" value="1"/>
</dbReference>
<evidence type="ECO:0000259" key="7">
    <source>
        <dbReference type="Pfam" id="PF01266"/>
    </source>
</evidence>
<evidence type="ECO:0000259" key="8">
    <source>
        <dbReference type="Pfam" id="PF16901"/>
    </source>
</evidence>
<feature type="domain" description="FAD dependent oxidoreductase" evidence="7">
    <location>
        <begin position="52"/>
        <end position="403"/>
    </location>
</feature>
<dbReference type="Proteomes" id="UP000785679">
    <property type="component" value="Unassembled WGS sequence"/>
</dbReference>
<dbReference type="EC" id="1.1.5.3" evidence="3"/>
<sequence>MKNDDVVAALLRREFDGDLSKADPQLRVKYDFKLKTREEHMKEIQDPKQEYDMLIVGGGANGAGVALEAASRGLKCAVIDSYDFASGTSSRSTKMAHGGIRYFEQMMKLEGDPFENFDLLKETLHERNYFLMAAPYQNKQLKLLIPSTFWNSLFVYFPGCLAYHLMYLKQLMGSNYDVGVDGPSLAFKNKIRSLYPDIKNIHKLSGVLMHETQMMDGRMNLNALLTSSIEGFIPGMKGANLANYVEFRDYIKNAQTGKIEGAVLFDKLKQKEFKVRSKLVVNCAGIHADELRLKDNPSTFQRIIGAKGTHLIFKKGMLPQDQGIIIPKTKDGRLIFILNYLGQTMVGTTDEKSPITHHVQPDQTEIDFIISELKQVFGDDYDYQGNLESAWAGIRPLVKETDEDRKLKAEFLGIETDPTRMSILQKASHNAKRSLIWFGTKIHGTKEGTAAISRNHVIEFSPSGLVSVMGGKWTTFRKIGEEAVDMILRDKALSNGFEPKYKESQTLNFAYIGSYSRAFALFGIKQNQIQLFEQYEDHLVFNYDIPRECAKSLIHSYGTLALKVVQTGDQASTKQRKLNERLHPEFPFLKSEIIYAIKNEMVEKPNDIVCRRVPIGVLSKQAAVQVMPEVVEIMAKEKRWSNSQKKQELEEALANLQFIK</sequence>
<dbReference type="Gene3D" id="3.50.50.60">
    <property type="entry name" value="FAD/NAD(P)-binding domain"/>
    <property type="match status" value="2"/>
</dbReference>
<dbReference type="GO" id="GO:0006072">
    <property type="term" value="P:glycerol-3-phosphate metabolic process"/>
    <property type="evidence" value="ECO:0007669"/>
    <property type="project" value="InterPro"/>
</dbReference>
<dbReference type="InterPro" id="IPR036188">
    <property type="entry name" value="FAD/NAD-bd_sf"/>
</dbReference>
<dbReference type="Gene3D" id="1.10.8.870">
    <property type="entry name" value="Alpha-glycerophosphate oxidase, cap domain"/>
    <property type="match status" value="1"/>
</dbReference>
<protein>
    <recommendedName>
        <fullName evidence="3">glycerol-3-phosphate dehydrogenase</fullName>
        <ecNumber evidence="3">1.1.5.3</ecNumber>
    </recommendedName>
</protein>